<accession>A0A317E8Z2</accession>
<dbReference type="OrthoDB" id="962301at2"/>
<dbReference type="EMBL" id="QGLF01000001">
    <property type="protein sequence ID" value="PWR23369.1"/>
    <property type="molecule type" value="Genomic_DNA"/>
</dbReference>
<evidence type="ECO:0000259" key="5">
    <source>
        <dbReference type="Pfam" id="PF01258"/>
    </source>
</evidence>
<feature type="domain" description="Zinc finger DksA/TraR C4-type" evidence="5">
    <location>
        <begin position="33"/>
        <end position="66"/>
    </location>
</feature>
<keyword evidence="7" id="KW-1185">Reference proteome</keyword>
<comment type="caution">
    <text evidence="6">The sequence shown here is derived from an EMBL/GenBank/DDBJ whole genome shotgun (WGS) entry which is preliminary data.</text>
</comment>
<dbReference type="Proteomes" id="UP000246077">
    <property type="component" value="Unassembled WGS sequence"/>
</dbReference>
<evidence type="ECO:0000256" key="1">
    <source>
        <dbReference type="ARBA" id="ARBA00022723"/>
    </source>
</evidence>
<dbReference type="InterPro" id="IPR000962">
    <property type="entry name" value="Znf_DskA_TraR"/>
</dbReference>
<sequence>MDAGDEAQAHAERARGDVLAGHGGRFRPPCLEFCHDCGDRIEDARRQALVEVGVTRCISCQQVAERRR</sequence>
<dbReference type="GO" id="GO:0008270">
    <property type="term" value="F:zinc ion binding"/>
    <property type="evidence" value="ECO:0007669"/>
    <property type="project" value="UniProtKB-KW"/>
</dbReference>
<keyword evidence="3" id="KW-0862">Zinc</keyword>
<keyword evidence="2" id="KW-0863">Zinc-finger</keyword>
<gene>
    <name evidence="6" type="ORF">DKG75_02025</name>
</gene>
<protein>
    <submittedName>
        <fullName evidence="6">Conjugal transfer protein TraR</fullName>
    </submittedName>
</protein>
<keyword evidence="1" id="KW-0479">Metal-binding</keyword>
<evidence type="ECO:0000313" key="6">
    <source>
        <dbReference type="EMBL" id="PWR23369.1"/>
    </source>
</evidence>
<comment type="caution">
    <text evidence="4">Lacks conserved residue(s) required for the propagation of feature annotation.</text>
</comment>
<evidence type="ECO:0000256" key="2">
    <source>
        <dbReference type="ARBA" id="ARBA00022771"/>
    </source>
</evidence>
<proteinExistence type="predicted"/>
<organism evidence="6 7">
    <name type="scientific">Zavarzinia compransoris</name>
    <dbReference type="NCBI Taxonomy" id="1264899"/>
    <lineage>
        <taxon>Bacteria</taxon>
        <taxon>Pseudomonadati</taxon>
        <taxon>Pseudomonadota</taxon>
        <taxon>Alphaproteobacteria</taxon>
        <taxon>Rhodospirillales</taxon>
        <taxon>Zavarziniaceae</taxon>
        <taxon>Zavarzinia</taxon>
    </lineage>
</organism>
<evidence type="ECO:0000256" key="3">
    <source>
        <dbReference type="ARBA" id="ARBA00022833"/>
    </source>
</evidence>
<evidence type="ECO:0000256" key="4">
    <source>
        <dbReference type="PROSITE-ProRule" id="PRU00510"/>
    </source>
</evidence>
<reference evidence="7" key="1">
    <citation type="submission" date="2018-05" db="EMBL/GenBank/DDBJ databases">
        <title>Zavarzinia sp. HR-AS.</title>
        <authorList>
            <person name="Lee Y."/>
            <person name="Jeon C.O."/>
        </authorList>
    </citation>
    <scope>NUCLEOTIDE SEQUENCE [LARGE SCALE GENOMIC DNA]</scope>
    <source>
        <strain evidence="7">DSM 1231</strain>
    </source>
</reference>
<dbReference type="PROSITE" id="PS51128">
    <property type="entry name" value="ZF_DKSA_2"/>
    <property type="match status" value="1"/>
</dbReference>
<dbReference type="AlphaFoldDB" id="A0A317E8Z2"/>
<dbReference type="Pfam" id="PF01258">
    <property type="entry name" value="zf-dskA_traR"/>
    <property type="match status" value="1"/>
</dbReference>
<evidence type="ECO:0000313" key="7">
    <source>
        <dbReference type="Proteomes" id="UP000246077"/>
    </source>
</evidence>
<dbReference type="RefSeq" id="WP_109919402.1">
    <property type="nucleotide sequence ID" value="NZ_QGLF01000001.1"/>
</dbReference>
<name>A0A317E8Z2_9PROT</name>